<dbReference type="InterPro" id="IPR013321">
    <property type="entry name" value="Arc_rbn_hlx_hlx"/>
</dbReference>
<name>A0A0M0EEW2_KOMEU</name>
<proteinExistence type="predicted"/>
<dbReference type="RefSeq" id="WP_007396295.1">
    <property type="nucleotide sequence ID" value="NZ_LHUQ01000029.1"/>
</dbReference>
<dbReference type="GO" id="GO:0006355">
    <property type="term" value="P:regulation of DNA-templated transcription"/>
    <property type="evidence" value="ECO:0007669"/>
    <property type="project" value="InterPro"/>
</dbReference>
<organism evidence="1 2">
    <name type="scientific">Komagataeibacter europaeus</name>
    <name type="common">Gluconacetobacter europaeus</name>
    <dbReference type="NCBI Taxonomy" id="33995"/>
    <lineage>
        <taxon>Bacteria</taxon>
        <taxon>Pseudomonadati</taxon>
        <taxon>Pseudomonadota</taxon>
        <taxon>Alphaproteobacteria</taxon>
        <taxon>Acetobacterales</taxon>
        <taxon>Acetobacteraceae</taxon>
        <taxon>Komagataeibacter</taxon>
    </lineage>
</organism>
<evidence type="ECO:0008006" key="3">
    <source>
        <dbReference type="Google" id="ProtNLM"/>
    </source>
</evidence>
<dbReference type="InterPro" id="IPR008651">
    <property type="entry name" value="Uncharacterised_HicB"/>
</dbReference>
<dbReference type="PATRIC" id="fig|33995.3.peg.3413"/>
<dbReference type="OrthoDB" id="7274480at2"/>
<protein>
    <recommendedName>
        <fullName evidence="3">HicB family protein</fullName>
    </recommendedName>
</protein>
<dbReference type="InterPro" id="IPR010985">
    <property type="entry name" value="Ribbon_hlx_hlx"/>
</dbReference>
<dbReference type="Gene3D" id="1.10.1220.10">
    <property type="entry name" value="Met repressor-like"/>
    <property type="match status" value="1"/>
</dbReference>
<evidence type="ECO:0000313" key="2">
    <source>
        <dbReference type="Proteomes" id="UP000037566"/>
    </source>
</evidence>
<dbReference type="SUPFAM" id="SSF47598">
    <property type="entry name" value="Ribbon-helix-helix"/>
    <property type="match status" value="1"/>
</dbReference>
<reference evidence="1" key="1">
    <citation type="submission" date="2015-08" db="EMBL/GenBank/DDBJ databases">
        <title>Draft genome sequence of Komagataeibacter europaeus CECT 8546 a cellulose producer strain from vinegar produced by the traditional method.</title>
        <authorList>
            <person name="Poehlein A."/>
            <person name="Valera M.J."/>
            <person name="Haack F.S."/>
            <person name="Mas A."/>
            <person name="Daniel R."/>
            <person name="Streit W.R."/>
            <person name="Mateo E."/>
        </authorList>
    </citation>
    <scope>NUCLEOTIDE SEQUENCE [LARGE SCALE GENOMIC DNA]</scope>
    <source>
        <strain evidence="1">CECT 8546</strain>
    </source>
</reference>
<dbReference type="Proteomes" id="UP000037566">
    <property type="component" value="Unassembled WGS sequence"/>
</dbReference>
<comment type="caution">
    <text evidence="1">The sequence shown here is derived from an EMBL/GenBank/DDBJ whole genome shotgun (WGS) entry which is preliminary data.</text>
</comment>
<gene>
    <name evidence="1" type="ORF">KOEU_30820</name>
</gene>
<dbReference type="EMBL" id="LHUQ01000029">
    <property type="protein sequence ID" value="KON63456.1"/>
    <property type="molecule type" value="Genomic_DNA"/>
</dbReference>
<sequence>MSSSKIQLRLPEDMREAATRQAALSGVSMNLFVATAVAARLGGQAEAERYFSARATRTTPARAKALLERIGTKGQIRDDDRLDVPEN</sequence>
<dbReference type="AlphaFoldDB" id="A0A0M0EEW2"/>
<keyword evidence="2" id="KW-1185">Reference proteome</keyword>
<accession>A0A0M0EEW2</accession>
<dbReference type="Pfam" id="PF05534">
    <property type="entry name" value="HicB"/>
    <property type="match status" value="1"/>
</dbReference>
<evidence type="ECO:0000313" key="1">
    <source>
        <dbReference type="EMBL" id="KON63456.1"/>
    </source>
</evidence>
<dbReference type="STRING" id="33995.KOEU_30820"/>